<keyword evidence="5 9" id="KW-0798">TonB box</keyword>
<dbReference type="EMBL" id="JBDPZN010000005">
    <property type="protein sequence ID" value="MEO3683334.1"/>
    <property type="molecule type" value="Genomic_DNA"/>
</dbReference>
<keyword evidence="10" id="KW-0732">Signal</keyword>
<dbReference type="RefSeq" id="WP_347690446.1">
    <property type="nucleotide sequence ID" value="NZ_JBDPZN010000005.1"/>
</dbReference>
<evidence type="ECO:0000256" key="10">
    <source>
        <dbReference type="SAM" id="SignalP"/>
    </source>
</evidence>
<evidence type="ECO:0000256" key="3">
    <source>
        <dbReference type="ARBA" id="ARBA00022452"/>
    </source>
</evidence>
<reference evidence="13 14" key="1">
    <citation type="submission" date="2024-05" db="EMBL/GenBank/DDBJ databases">
        <title>Genome sequencing of Marine Estuary Bacteria, Shewanella vesiculosa and S. baltica, and Pseudomonas syringae.</title>
        <authorList>
            <person name="Gurung A."/>
            <person name="Maclea K.S."/>
        </authorList>
    </citation>
    <scope>NUCLEOTIDE SEQUENCE [LARGE SCALE GENOMIC DNA]</scope>
    <source>
        <strain evidence="13 14">1A</strain>
    </source>
</reference>
<dbReference type="PROSITE" id="PS52016">
    <property type="entry name" value="TONB_DEPENDENT_REC_3"/>
    <property type="match status" value="1"/>
</dbReference>
<evidence type="ECO:0000259" key="11">
    <source>
        <dbReference type="Pfam" id="PF00593"/>
    </source>
</evidence>
<dbReference type="Gene3D" id="2.40.170.20">
    <property type="entry name" value="TonB-dependent receptor, beta-barrel domain"/>
    <property type="match status" value="1"/>
</dbReference>
<evidence type="ECO:0000256" key="2">
    <source>
        <dbReference type="ARBA" id="ARBA00022448"/>
    </source>
</evidence>
<evidence type="ECO:0000256" key="7">
    <source>
        <dbReference type="ARBA" id="ARBA00023237"/>
    </source>
</evidence>
<keyword evidence="7 8" id="KW-0998">Cell outer membrane</keyword>
<dbReference type="InterPro" id="IPR012910">
    <property type="entry name" value="Plug_dom"/>
</dbReference>
<feature type="signal peptide" evidence="10">
    <location>
        <begin position="1"/>
        <end position="21"/>
    </location>
</feature>
<keyword evidence="13" id="KW-0675">Receptor</keyword>
<dbReference type="Pfam" id="PF07715">
    <property type="entry name" value="Plug"/>
    <property type="match status" value="1"/>
</dbReference>
<accession>A0ABV0FTM8</accession>
<name>A0ABV0FTM8_9GAMM</name>
<keyword evidence="14" id="KW-1185">Reference proteome</keyword>
<evidence type="ECO:0000256" key="9">
    <source>
        <dbReference type="RuleBase" id="RU003357"/>
    </source>
</evidence>
<evidence type="ECO:0000259" key="12">
    <source>
        <dbReference type="Pfam" id="PF07715"/>
    </source>
</evidence>
<comment type="caution">
    <text evidence="13">The sequence shown here is derived from an EMBL/GenBank/DDBJ whole genome shotgun (WGS) entry which is preliminary data.</text>
</comment>
<protein>
    <submittedName>
        <fullName evidence="13">TonB-dependent receptor</fullName>
    </submittedName>
</protein>
<evidence type="ECO:0000313" key="13">
    <source>
        <dbReference type="EMBL" id="MEO3683334.1"/>
    </source>
</evidence>
<proteinExistence type="inferred from homology"/>
<dbReference type="Gene3D" id="2.170.130.10">
    <property type="entry name" value="TonB-dependent receptor, plug domain"/>
    <property type="match status" value="1"/>
</dbReference>
<dbReference type="InterPro" id="IPR037066">
    <property type="entry name" value="Plug_dom_sf"/>
</dbReference>
<feature type="domain" description="TonB-dependent receptor plug" evidence="12">
    <location>
        <begin position="116"/>
        <end position="220"/>
    </location>
</feature>
<feature type="chain" id="PRO_5046317531" evidence="10">
    <location>
        <begin position="22"/>
        <end position="758"/>
    </location>
</feature>
<sequence length="758" mass="81944">MKLALSSIALAVAGVCSPVMAAQLQGQVTDPQGAPIVGAQVSIDGGPRTMTNSQGQYQLTVADNSHVHLHVSDDNFKHVDQDLQITTGVIKQDVSLKQAIMENIVVTASPLARSALESTTPISVLTEDQLKLNIEPTLGDTLEKLPGVQASHFGAGASRPIIRGMGGPRVQVLENGLSVGDASTVSADHAVTTEAASAQQIEILRGPGTLLYGNGAIGGVVNVVDKRYHEAPVDGVSGQLGTRYDTASNGRTFNGDIDGGNGQFNWHLDGTHRVTDDVDIPGNAIVDMPETHGKLDNSSLKLDDYAAGVGYTADTGFVSVSGARTESNYGIPGRGEADAADITIDLKKTAWQLHSGLLDPFAGFSKLRFDAGYTDYQHSEEEDGVAGTTFFNKQSEARLSLNNNPWGEWQGTMGLHMVHRDFSVEGEEALTPNSKTDTLAAFIVQERKVGDFRFELGGRIEHYRLAPEGMILETINGEQNYQAEDLVDNDLTLSAGMVWDFAPSYNLGLSFTRAQRSPTAEELYSFGPHDATQSFEIGSQFTIVNGQIMTDSGNNDKEIANNIDLTLRKLEGAWTGSLSMAYNRVNNFYYEKNTGLIASDIVGADPEGDLPVYQFTQGDAELYSLEAQATIPFNDNWSLDMFSDYTRGKLVDGGNLPLMPPMRIGSTLNYDQQQWHAEIAAIGYGKQTDTAENETETAGYALANAAVTYRLYTNSGDMLLYVKANNLLNQEARPHTSLLKDYAPLMGRNLMFGVTYNF</sequence>
<dbReference type="Proteomes" id="UP001477278">
    <property type="component" value="Unassembled WGS sequence"/>
</dbReference>
<keyword evidence="3 8" id="KW-1134">Transmembrane beta strand</keyword>
<keyword evidence="6 8" id="KW-0472">Membrane</keyword>
<dbReference type="Pfam" id="PF13620">
    <property type="entry name" value="CarboxypepD_reg"/>
    <property type="match status" value="1"/>
</dbReference>
<evidence type="ECO:0000256" key="6">
    <source>
        <dbReference type="ARBA" id="ARBA00023136"/>
    </source>
</evidence>
<evidence type="ECO:0000256" key="1">
    <source>
        <dbReference type="ARBA" id="ARBA00004571"/>
    </source>
</evidence>
<dbReference type="Pfam" id="PF00593">
    <property type="entry name" value="TonB_dep_Rec_b-barrel"/>
    <property type="match status" value="1"/>
</dbReference>
<dbReference type="InterPro" id="IPR036942">
    <property type="entry name" value="Beta-barrel_TonB_sf"/>
</dbReference>
<dbReference type="InterPro" id="IPR000531">
    <property type="entry name" value="Beta-barrel_TonB"/>
</dbReference>
<keyword evidence="4 8" id="KW-0812">Transmembrane</keyword>
<keyword evidence="2 8" id="KW-0813">Transport</keyword>
<dbReference type="SUPFAM" id="SSF56935">
    <property type="entry name" value="Porins"/>
    <property type="match status" value="1"/>
</dbReference>
<evidence type="ECO:0000256" key="8">
    <source>
        <dbReference type="PROSITE-ProRule" id="PRU01360"/>
    </source>
</evidence>
<comment type="similarity">
    <text evidence="8 9">Belongs to the TonB-dependent receptor family.</text>
</comment>
<evidence type="ECO:0000256" key="5">
    <source>
        <dbReference type="ARBA" id="ARBA00023077"/>
    </source>
</evidence>
<dbReference type="InterPro" id="IPR039426">
    <property type="entry name" value="TonB-dep_rcpt-like"/>
</dbReference>
<gene>
    <name evidence="13" type="ORF">ABHN84_13665</name>
</gene>
<feature type="domain" description="TonB-dependent receptor-like beta-barrel" evidence="11">
    <location>
        <begin position="244"/>
        <end position="727"/>
    </location>
</feature>
<evidence type="ECO:0000256" key="4">
    <source>
        <dbReference type="ARBA" id="ARBA00022692"/>
    </source>
</evidence>
<evidence type="ECO:0000313" key="14">
    <source>
        <dbReference type="Proteomes" id="UP001477278"/>
    </source>
</evidence>
<dbReference type="InterPro" id="IPR008969">
    <property type="entry name" value="CarboxyPept-like_regulatory"/>
</dbReference>
<dbReference type="PANTHER" id="PTHR30069:SF40">
    <property type="entry name" value="TONB-DEPENDENT RECEPTOR NMB0964-RELATED"/>
    <property type="match status" value="1"/>
</dbReference>
<dbReference type="PANTHER" id="PTHR30069">
    <property type="entry name" value="TONB-DEPENDENT OUTER MEMBRANE RECEPTOR"/>
    <property type="match status" value="1"/>
</dbReference>
<organism evidence="13 14">
    <name type="scientific">Shewanella vesiculosa</name>
    <dbReference type="NCBI Taxonomy" id="518738"/>
    <lineage>
        <taxon>Bacteria</taxon>
        <taxon>Pseudomonadati</taxon>
        <taxon>Pseudomonadota</taxon>
        <taxon>Gammaproteobacteria</taxon>
        <taxon>Alteromonadales</taxon>
        <taxon>Shewanellaceae</taxon>
        <taxon>Shewanella</taxon>
    </lineage>
</organism>
<dbReference type="SUPFAM" id="SSF49464">
    <property type="entry name" value="Carboxypeptidase regulatory domain-like"/>
    <property type="match status" value="1"/>
</dbReference>
<dbReference type="Gene3D" id="2.60.40.1120">
    <property type="entry name" value="Carboxypeptidase-like, regulatory domain"/>
    <property type="match status" value="1"/>
</dbReference>
<comment type="subcellular location">
    <subcellularLocation>
        <location evidence="1 8">Cell outer membrane</location>
        <topology evidence="1 8">Multi-pass membrane protein</topology>
    </subcellularLocation>
</comment>